<comment type="similarity">
    <text evidence="2 7">Belongs to the glycosyl hydrolase 3 family.</text>
</comment>
<dbReference type="Gene3D" id="2.60.120.260">
    <property type="entry name" value="Galactose-binding domain-like"/>
    <property type="match status" value="1"/>
</dbReference>
<evidence type="ECO:0000259" key="8">
    <source>
        <dbReference type="PROSITE" id="PS51820"/>
    </source>
</evidence>
<dbReference type="GO" id="GO:0030245">
    <property type="term" value="P:cellulose catabolic process"/>
    <property type="evidence" value="ECO:0007669"/>
    <property type="project" value="UniProtKB-UniPathway"/>
</dbReference>
<dbReference type="Proteomes" id="UP000249464">
    <property type="component" value="Unassembled WGS sequence"/>
</dbReference>
<dbReference type="Gene3D" id="3.20.20.300">
    <property type="entry name" value="Glycoside hydrolase, family 3, N-terminal domain"/>
    <property type="match status" value="1"/>
</dbReference>
<organism evidence="9 10">
    <name type="scientific">Microbotryum silenes-dioicae</name>
    <dbReference type="NCBI Taxonomy" id="796604"/>
    <lineage>
        <taxon>Eukaryota</taxon>
        <taxon>Fungi</taxon>
        <taxon>Dikarya</taxon>
        <taxon>Basidiomycota</taxon>
        <taxon>Pucciniomycotina</taxon>
        <taxon>Microbotryomycetes</taxon>
        <taxon>Microbotryales</taxon>
        <taxon>Microbotryaceae</taxon>
        <taxon>Microbotryum</taxon>
    </lineage>
</organism>
<dbReference type="Gene3D" id="3.40.50.1700">
    <property type="entry name" value="Glycoside hydrolase family 3 C-terminal domain"/>
    <property type="match status" value="1"/>
</dbReference>
<evidence type="ECO:0000313" key="10">
    <source>
        <dbReference type="Proteomes" id="UP000249464"/>
    </source>
</evidence>
<dbReference type="Gene3D" id="2.60.40.10">
    <property type="entry name" value="Immunoglobulins"/>
    <property type="match status" value="1"/>
</dbReference>
<dbReference type="GO" id="GO:0008422">
    <property type="term" value="F:beta-glucosidase activity"/>
    <property type="evidence" value="ECO:0007669"/>
    <property type="project" value="UniProtKB-EC"/>
</dbReference>
<evidence type="ECO:0000256" key="5">
    <source>
        <dbReference type="ARBA" id="ARBA00023277"/>
    </source>
</evidence>
<sequence>MARNYTQLDVDTTLAKLSVTEKTNLLAGKDFWHLNEVQRHGIPSVRVSDGPNGVRGTKFFNGVKANCFPCSTGLGASFDKPLAKKVGAALGHEAHAKGAHVLLGPTCNMQRSPLGGRGFESFAEDPHLSGMLTANYVEGVQSTGVAACVKHFVANDQEVCSLLFNATPKRCTHVLGEYITQFERFSSDSVVGARALREIYLEPFRLAVKHAHPLTFMSSYNRINGIHVSESKDLLDDILRKEWGFDGLVMSDWTGTYSTDAAVKAGLDLEMPGPTTMRGAAIGRMLAAGKLTVSDIDARVRNVLELVNHAIASGIPFNGSESLIDTPESRALLREAANSAHVLLKNSDSLLPLKHAKKIAVIGANAKVPVASGGGSASLASTYTVSPLEGITSAAKEIGAKVEFANGCSTFRYLPLLDPLMKNGKLEAWKDDFLDDWYQSKFDDAKAPEPDYQCNIDTSMGILVDDRSVYAKLGATPRTRISCTYTPETSGPYLIDLCTLGFGSVLIDGLVVLDNVKTRKSGEIFFGGGSEEESATIQLEKGREYLIELRHSNNLTSAEAGPFSAMPQAIGFRLGLYPDQPEEVARQEAVELAKASDVAIVVVGTNKDWESEGFDRKTIALPGAQDALVQAVQAANPKTIIVTQSGCPVSMPWIEQASTVLQAFFGGNELGNALADIVFGKVNPSGKSPVQEAEQQAFDWNSQGQTGGQPFVRFVRDYFVYARGSALHRTSIASSPPPPQGIYMGYRHYDANNIVTLFPFGFGLSYTTFSLSSLSRTPLSSQAECTFSMKVRNTGSVPGRSVVQVYVRAVGGARGVDRPKKELIGFTKTSLLQPGEEEVVKVEVTKEAFSYWDEKKGSWSVEEGEYEFLVGENSGELKLGEKVEVKEAFDWRGL</sequence>
<dbReference type="PRINTS" id="PR00133">
    <property type="entry name" value="GLHYDRLASE3"/>
</dbReference>
<evidence type="ECO:0000256" key="3">
    <source>
        <dbReference type="ARBA" id="ARBA00012744"/>
    </source>
</evidence>
<gene>
    <name evidence="9" type="primary">BQ5605_C004g03079</name>
    <name evidence="9" type="ORF">BQ5605_C004G03079</name>
</gene>
<evidence type="ECO:0000256" key="6">
    <source>
        <dbReference type="ARBA" id="ARBA00023295"/>
    </source>
</evidence>
<dbReference type="Pfam" id="PF00933">
    <property type="entry name" value="Glyco_hydro_3"/>
    <property type="match status" value="2"/>
</dbReference>
<evidence type="ECO:0000313" key="9">
    <source>
        <dbReference type="EMBL" id="SGY69927.1"/>
    </source>
</evidence>
<dbReference type="InterPro" id="IPR002772">
    <property type="entry name" value="Glyco_hydro_3_C"/>
</dbReference>
<dbReference type="InterPro" id="IPR017853">
    <property type="entry name" value="GH"/>
</dbReference>
<dbReference type="InterPro" id="IPR026891">
    <property type="entry name" value="Fn3-like"/>
</dbReference>
<evidence type="ECO:0000256" key="1">
    <source>
        <dbReference type="ARBA" id="ARBA00000448"/>
    </source>
</evidence>
<dbReference type="PROSITE" id="PS00775">
    <property type="entry name" value="GLYCOSYL_HYDROL_F3"/>
    <property type="match status" value="1"/>
</dbReference>
<accession>A0A2X0MD09</accession>
<reference evidence="9 10" key="1">
    <citation type="submission" date="2016-11" db="EMBL/GenBank/DDBJ databases">
        <authorList>
            <person name="Jaros S."/>
            <person name="Januszkiewicz K."/>
            <person name="Wedrychowicz H."/>
        </authorList>
    </citation>
    <scope>NUCLEOTIDE SEQUENCE [LARGE SCALE GENOMIC DNA]</scope>
</reference>
<evidence type="ECO:0000256" key="4">
    <source>
        <dbReference type="ARBA" id="ARBA00022801"/>
    </source>
</evidence>
<dbReference type="PANTHER" id="PTHR42715">
    <property type="entry name" value="BETA-GLUCOSIDASE"/>
    <property type="match status" value="1"/>
</dbReference>
<dbReference type="InterPro" id="IPR013783">
    <property type="entry name" value="Ig-like_fold"/>
</dbReference>
<dbReference type="SUPFAM" id="SSF52279">
    <property type="entry name" value="Beta-D-glucan exohydrolase, C-terminal domain"/>
    <property type="match status" value="1"/>
</dbReference>
<dbReference type="PROSITE" id="PS51820">
    <property type="entry name" value="PA14"/>
    <property type="match status" value="1"/>
</dbReference>
<dbReference type="SUPFAM" id="SSF51445">
    <property type="entry name" value="(Trans)glycosidases"/>
    <property type="match status" value="1"/>
</dbReference>
<dbReference type="InterPro" id="IPR019800">
    <property type="entry name" value="Glyco_hydro_3_AS"/>
</dbReference>
<dbReference type="PANTHER" id="PTHR42715:SF10">
    <property type="entry name" value="BETA-GLUCOSIDASE"/>
    <property type="match status" value="1"/>
</dbReference>
<protein>
    <recommendedName>
        <fullName evidence="3 7">beta-glucosidase</fullName>
        <ecNumber evidence="3 7">3.2.1.21</ecNumber>
    </recommendedName>
</protein>
<comment type="catalytic activity">
    <reaction evidence="1 7">
        <text>Hydrolysis of terminal, non-reducing beta-D-glucosyl residues with release of beta-D-glucose.</text>
        <dbReference type="EC" id="3.2.1.21"/>
    </reaction>
</comment>
<dbReference type="InterPro" id="IPR036962">
    <property type="entry name" value="Glyco_hydro_3_N_sf"/>
</dbReference>
<keyword evidence="7" id="KW-0624">Polysaccharide degradation</keyword>
<dbReference type="FunFam" id="2.60.40.10:FF:000495">
    <property type="entry name" value="Periplasmic beta-glucosidase"/>
    <property type="match status" value="1"/>
</dbReference>
<dbReference type="InterPro" id="IPR050288">
    <property type="entry name" value="Cellulose_deg_GH3"/>
</dbReference>
<dbReference type="InterPro" id="IPR036881">
    <property type="entry name" value="Glyco_hydro_3_C_sf"/>
</dbReference>
<dbReference type="SMART" id="SM01217">
    <property type="entry name" value="Fn3_like"/>
    <property type="match status" value="1"/>
</dbReference>
<dbReference type="Pfam" id="PF14310">
    <property type="entry name" value="Fn3-like"/>
    <property type="match status" value="1"/>
</dbReference>
<keyword evidence="6 7" id="KW-0326">Glycosidase</keyword>
<keyword evidence="10" id="KW-1185">Reference proteome</keyword>
<keyword evidence="5 7" id="KW-0119">Carbohydrate metabolism</keyword>
<dbReference type="EC" id="3.2.1.21" evidence="3 7"/>
<dbReference type="InterPro" id="IPR037524">
    <property type="entry name" value="PA14/GLEYA"/>
</dbReference>
<dbReference type="UniPathway" id="UPA00696"/>
<dbReference type="EMBL" id="FQNC01000046">
    <property type="protein sequence ID" value="SGY69927.1"/>
    <property type="molecule type" value="Genomic_DNA"/>
</dbReference>
<proteinExistence type="inferred from homology"/>
<dbReference type="InterPro" id="IPR001764">
    <property type="entry name" value="Glyco_hydro_3_N"/>
</dbReference>
<dbReference type="STRING" id="796604.A0A2X0MD09"/>
<dbReference type="Pfam" id="PF01915">
    <property type="entry name" value="Glyco_hydro_3_C"/>
    <property type="match status" value="1"/>
</dbReference>
<evidence type="ECO:0000256" key="2">
    <source>
        <dbReference type="ARBA" id="ARBA00005336"/>
    </source>
</evidence>
<comment type="pathway">
    <text evidence="7">Glycan metabolism; cellulose degradation.</text>
</comment>
<keyword evidence="4 7" id="KW-0378">Hydrolase</keyword>
<evidence type="ECO:0000256" key="7">
    <source>
        <dbReference type="RuleBase" id="RU361161"/>
    </source>
</evidence>
<name>A0A2X0MD09_9BASI</name>
<dbReference type="AlphaFoldDB" id="A0A2X0MD09"/>
<feature type="domain" description="PA14" evidence="8">
    <location>
        <begin position="428"/>
        <end position="590"/>
    </location>
</feature>